<dbReference type="AlphaFoldDB" id="A0AAV7BFZ6"/>
<organism evidence="1 2">
    <name type="scientific">Engystomops pustulosus</name>
    <name type="common">Tungara frog</name>
    <name type="synonym">Physalaemus pustulosus</name>
    <dbReference type="NCBI Taxonomy" id="76066"/>
    <lineage>
        <taxon>Eukaryota</taxon>
        <taxon>Metazoa</taxon>
        <taxon>Chordata</taxon>
        <taxon>Craniata</taxon>
        <taxon>Vertebrata</taxon>
        <taxon>Euteleostomi</taxon>
        <taxon>Amphibia</taxon>
        <taxon>Batrachia</taxon>
        <taxon>Anura</taxon>
        <taxon>Neobatrachia</taxon>
        <taxon>Hyloidea</taxon>
        <taxon>Leptodactylidae</taxon>
        <taxon>Leiuperinae</taxon>
        <taxon>Engystomops</taxon>
    </lineage>
</organism>
<keyword evidence="2" id="KW-1185">Reference proteome</keyword>
<sequence length="108" mass="11512">MPSSMKKSIASCCAITVCPDLIVLMIVMSPSNCLGCSLLLNSPLLMVGSGMAHRVWVTGTNLYISPCSAALVWAGIHVPSLSRWRAQHQPGESHPIGSSLQCFSHGYI</sequence>
<name>A0AAV7BFZ6_ENGPU</name>
<gene>
    <name evidence="1" type="ORF">GDO81_011682</name>
</gene>
<proteinExistence type="predicted"/>
<comment type="caution">
    <text evidence="1">The sequence shown here is derived from an EMBL/GenBank/DDBJ whole genome shotgun (WGS) entry which is preliminary data.</text>
</comment>
<dbReference type="Proteomes" id="UP000824782">
    <property type="component" value="Unassembled WGS sequence"/>
</dbReference>
<dbReference type="EMBL" id="WNYA01000005">
    <property type="protein sequence ID" value="KAG8571527.1"/>
    <property type="molecule type" value="Genomic_DNA"/>
</dbReference>
<reference evidence="1" key="1">
    <citation type="thesis" date="2020" institute="ProQuest LLC" country="789 East Eisenhower Parkway, Ann Arbor, MI, USA">
        <title>Comparative Genomics and Chromosome Evolution.</title>
        <authorList>
            <person name="Mudd A.B."/>
        </authorList>
    </citation>
    <scope>NUCLEOTIDE SEQUENCE</scope>
    <source>
        <strain evidence="1">237g6f4</strain>
        <tissue evidence="1">Blood</tissue>
    </source>
</reference>
<accession>A0AAV7BFZ6</accession>
<evidence type="ECO:0000313" key="2">
    <source>
        <dbReference type="Proteomes" id="UP000824782"/>
    </source>
</evidence>
<evidence type="ECO:0000313" key="1">
    <source>
        <dbReference type="EMBL" id="KAG8571527.1"/>
    </source>
</evidence>
<protein>
    <submittedName>
        <fullName evidence="1">Uncharacterized protein</fullName>
    </submittedName>
</protein>